<protein>
    <submittedName>
        <fullName evidence="2">Uncharacterized protein</fullName>
    </submittedName>
</protein>
<evidence type="ECO:0000256" key="1">
    <source>
        <dbReference type="SAM" id="Phobius"/>
    </source>
</evidence>
<keyword evidence="1" id="KW-1133">Transmembrane helix</keyword>
<comment type="caution">
    <text evidence="2">The sequence shown here is derived from an EMBL/GenBank/DDBJ whole genome shotgun (WGS) entry which is preliminary data.</text>
</comment>
<gene>
    <name evidence="2" type="ORF">LCGC14_0341290</name>
</gene>
<reference evidence="2" key="1">
    <citation type="journal article" date="2015" name="Nature">
        <title>Complex archaea that bridge the gap between prokaryotes and eukaryotes.</title>
        <authorList>
            <person name="Spang A."/>
            <person name="Saw J.H."/>
            <person name="Jorgensen S.L."/>
            <person name="Zaremba-Niedzwiedzka K."/>
            <person name="Martijn J."/>
            <person name="Lind A.E."/>
            <person name="van Eijk R."/>
            <person name="Schleper C."/>
            <person name="Guy L."/>
            <person name="Ettema T.J."/>
        </authorList>
    </citation>
    <scope>NUCLEOTIDE SEQUENCE</scope>
</reference>
<dbReference type="AlphaFoldDB" id="A0A0F9TWP9"/>
<keyword evidence="1" id="KW-0812">Transmembrane</keyword>
<organism evidence="2">
    <name type="scientific">marine sediment metagenome</name>
    <dbReference type="NCBI Taxonomy" id="412755"/>
    <lineage>
        <taxon>unclassified sequences</taxon>
        <taxon>metagenomes</taxon>
        <taxon>ecological metagenomes</taxon>
    </lineage>
</organism>
<dbReference type="EMBL" id="LAZR01000249">
    <property type="protein sequence ID" value="KKN79347.1"/>
    <property type="molecule type" value="Genomic_DNA"/>
</dbReference>
<proteinExistence type="predicted"/>
<feature type="transmembrane region" description="Helical" evidence="1">
    <location>
        <begin position="54"/>
        <end position="74"/>
    </location>
</feature>
<keyword evidence="1" id="KW-0472">Membrane</keyword>
<name>A0A0F9TWP9_9ZZZZ</name>
<accession>A0A0F9TWP9</accession>
<sequence>MTFWILLVLAGWMSYLSLRHTHVLLSLGASIFWLTLMGYNLTFPPTNIVIGSTLHGWMTMGFAVVAIAVMFIWFRNKGRTETTTRVGLDDKGVIATTSTRVGVTGKSLLEQSPEEYRDAIRKSLRTGRRKR</sequence>
<feature type="transmembrane region" description="Helical" evidence="1">
    <location>
        <begin position="23"/>
        <end position="42"/>
    </location>
</feature>
<evidence type="ECO:0000313" key="2">
    <source>
        <dbReference type="EMBL" id="KKN79347.1"/>
    </source>
</evidence>